<dbReference type="Proteomes" id="UP001335183">
    <property type="component" value="Chromosome"/>
</dbReference>
<accession>A0ABZ2D4Y4</accession>
<evidence type="ECO:0000313" key="1">
    <source>
        <dbReference type="EMBL" id="WWA46817.1"/>
    </source>
</evidence>
<evidence type="ECO:0000313" key="2">
    <source>
        <dbReference type="Proteomes" id="UP001335183"/>
    </source>
</evidence>
<name>A0ABZ2D4Y4_9SPHN</name>
<evidence type="ECO:0008006" key="3">
    <source>
        <dbReference type="Google" id="ProtNLM"/>
    </source>
</evidence>
<organism evidence="1 2">
    <name type="scientific">Pelagerythrobacter marensis</name>
    <dbReference type="NCBI Taxonomy" id="543877"/>
    <lineage>
        <taxon>Bacteria</taxon>
        <taxon>Pseudomonadati</taxon>
        <taxon>Pseudomonadota</taxon>
        <taxon>Alphaproteobacteria</taxon>
        <taxon>Sphingomonadales</taxon>
        <taxon>Erythrobacteraceae</taxon>
        <taxon>Pelagerythrobacter</taxon>
    </lineage>
</organism>
<proteinExistence type="predicted"/>
<keyword evidence="2" id="KW-1185">Reference proteome</keyword>
<dbReference type="EMBL" id="CP144918">
    <property type="protein sequence ID" value="WWA46817.1"/>
    <property type="molecule type" value="Genomic_DNA"/>
</dbReference>
<gene>
    <name evidence="1" type="ORF">V5F89_11135</name>
</gene>
<sequence>MEQNLVALYELKRLTFLLGYKQNPESFNDALAFAYFNRVAPILHENIELETYGADPFADVYAVKAEFATEVLRYVDELERAEDFEGLGFYKLEEKFGGYKANRIKLIHALEYFRIDGRFDEKFWKAIEANAPAEANSLDSKFSPEDVYFV</sequence>
<protein>
    <recommendedName>
        <fullName evidence="3">Antitoxin SocA-like Panacea domain-containing protein</fullName>
    </recommendedName>
</protein>
<dbReference type="RefSeq" id="WP_338445713.1">
    <property type="nucleotide sequence ID" value="NZ_CP144918.1"/>
</dbReference>
<reference evidence="1 2" key="1">
    <citation type="submission" date="2024-02" db="EMBL/GenBank/DDBJ databases">
        <title>The whole genome sequence of five bacterial samples isolated from Abu Dhabi Sabkha-shore region.</title>
        <authorList>
            <person name="Sudalaimuthuasari N."/>
            <person name="Sarfraz B."/>
            <person name="Tuyisabe J.D."/>
            <person name="Mugisha Ntwali L.D.M."/>
            <person name="Ali A.I.A.A."/>
            <person name="Almansoori S.Z.A."/>
            <person name="Alajami H.S.A."/>
            <person name="Almeqbaali A.A.S."/>
            <person name="Kundu B."/>
            <person name="Saeed E.E."/>
            <person name="Sukumarinath V."/>
            <person name="Mishra A.K."/>
            <person name="Hazzouri K.M."/>
            <person name="Almaskari R."/>
            <person name="Sharma A.K."/>
            <person name="Amiri K.M.A."/>
        </authorList>
    </citation>
    <scope>NUCLEOTIDE SEQUENCE [LARGE SCALE GENOMIC DNA]</scope>
    <source>
        <strain evidence="2">kcgeb_sd</strain>
    </source>
</reference>